<protein>
    <submittedName>
        <fullName evidence="3">FAD-dependent oxidoreductase</fullName>
    </submittedName>
</protein>
<reference evidence="1 2" key="2">
    <citation type="submission" date="2018-11" db="EMBL/GenBank/DDBJ databases">
        <authorList>
            <consortium name="Pathogen Informatics"/>
        </authorList>
    </citation>
    <scope>NUCLEOTIDE SEQUENCE [LARGE SCALE GENOMIC DNA]</scope>
    <source>
        <strain evidence="1 2">NST_G2</strain>
    </source>
</reference>
<evidence type="ECO:0000313" key="2">
    <source>
        <dbReference type="Proteomes" id="UP000275846"/>
    </source>
</evidence>
<evidence type="ECO:0000313" key="1">
    <source>
        <dbReference type="EMBL" id="VDM03769.1"/>
    </source>
</evidence>
<sequence length="73" mass="8145">MLMDACRAECSGIRIPYRTDGQLLNSLRMQSLTRVSMTTVPDLFFVGDCALKTVTEEDMQRSMDIFAAGCADF</sequence>
<organism evidence="3">
    <name type="scientific">Schistocephalus solidus</name>
    <name type="common">Tapeworm</name>
    <dbReference type="NCBI Taxonomy" id="70667"/>
    <lineage>
        <taxon>Eukaryota</taxon>
        <taxon>Metazoa</taxon>
        <taxon>Spiralia</taxon>
        <taxon>Lophotrochozoa</taxon>
        <taxon>Platyhelminthes</taxon>
        <taxon>Cestoda</taxon>
        <taxon>Eucestoda</taxon>
        <taxon>Diphyllobothriidea</taxon>
        <taxon>Diphyllobothriidae</taxon>
        <taxon>Schistocephalus</taxon>
    </lineage>
</organism>
<dbReference type="EMBL" id="UYSU01042429">
    <property type="protein sequence ID" value="VDM03769.1"/>
    <property type="molecule type" value="Genomic_DNA"/>
</dbReference>
<evidence type="ECO:0000313" key="3">
    <source>
        <dbReference type="WBParaSite" id="SSLN_0001804401-mRNA-1"/>
    </source>
</evidence>
<dbReference type="OrthoDB" id="425014at2759"/>
<dbReference type="Proteomes" id="UP000275846">
    <property type="component" value="Unassembled WGS sequence"/>
</dbReference>
<accession>A0A183TLN5</accession>
<proteinExistence type="predicted"/>
<reference evidence="3" key="1">
    <citation type="submission" date="2016-06" db="UniProtKB">
        <authorList>
            <consortium name="WormBaseParasite"/>
        </authorList>
    </citation>
    <scope>IDENTIFICATION</scope>
</reference>
<name>A0A183TLN5_SCHSO</name>
<dbReference type="AlphaFoldDB" id="A0A183TLN5"/>
<keyword evidence="2" id="KW-1185">Reference proteome</keyword>
<gene>
    <name evidence="1" type="ORF">SSLN_LOCUS17383</name>
</gene>
<dbReference type="WBParaSite" id="SSLN_0001804401-mRNA-1">
    <property type="protein sequence ID" value="SSLN_0001804401-mRNA-1"/>
    <property type="gene ID" value="SSLN_0001804401"/>
</dbReference>